<feature type="region of interest" description="Disordered" evidence="1">
    <location>
        <begin position="391"/>
        <end position="632"/>
    </location>
</feature>
<dbReference type="GeneID" id="94427357"/>
<dbReference type="GO" id="GO:0005634">
    <property type="term" value="C:nucleus"/>
    <property type="evidence" value="ECO:0007669"/>
    <property type="project" value="TreeGrafter"/>
</dbReference>
<name>A0A2C6KNY6_9APIC</name>
<feature type="compositionally biased region" description="Basic and acidic residues" evidence="1">
    <location>
        <begin position="552"/>
        <end position="570"/>
    </location>
</feature>
<feature type="region of interest" description="Disordered" evidence="1">
    <location>
        <begin position="229"/>
        <end position="249"/>
    </location>
</feature>
<dbReference type="InterPro" id="IPR019370">
    <property type="entry name" value="E2F-assoc_phosphoprotein"/>
</dbReference>
<dbReference type="PANTHER" id="PTHR15967:SF0">
    <property type="entry name" value="E2F-ASSOCIATED PHOSPHOPROTEIN"/>
    <property type="match status" value="1"/>
</dbReference>
<comment type="caution">
    <text evidence="2">The sequence shown here is derived from an EMBL/GenBank/DDBJ whole genome shotgun (WGS) entry which is preliminary data.</text>
</comment>
<dbReference type="VEuPathDB" id="ToxoDB:CSUI_003951"/>
<feature type="compositionally biased region" description="Basic and acidic residues" evidence="1">
    <location>
        <begin position="475"/>
        <end position="524"/>
    </location>
</feature>
<sequence>MNVSNPLAKLLFSDPLGSANEPSTFLPPVSTRKIFQRDHTALNQVQPSASSLGDCERLPSSESIRCNSALRELALYCRDRHLLPGHSPQTDQTKLDTSLVTPGGAEQVGQRQTVFADKSEFQGSSSASSLVHKNVSHCYTTKENRTTTRKAYSSKTRTLGTIDEDWVPLDVEGICSSSSISSSLSGSARNGDERQKDFSTSHKREMIAWNWGDEEEPCTVTLSGMYQQHVEEKEHQSNEEKRDLLSSSSKTDFTLGAGHKLQPILQPDLSLSDQSGSSIKRRNKGDTVCDEEKKEEWDMDNEEDEEDEETLRKKLEQEVLAAGGDFYDTSADEEDEKWVCKHLRVGDKKSDAILSCPGCFTPVCYQCQRHEKNFFQYRAAAAYNIQVDLQQPIPPRPATQESSAGWKSRRQRRGELITKRVKKTTGNDSQEDLGSSSPGVHSLKYQGDSNEKDNTTATSLLSSSSSQNASEADQIEGKIRNQDFSSKTDKGSPMKNTDTAKEGNESRSLDGKKEIDAIMAKSDETAGAGAEASHLHLDCGGTSGDPTSTTEDTGRKHEDLRVLVHVERLMGSRKNSSPVVGEDVKGRRNTDVFKTQDKRSAVRRNPREKEENDQKDEEDEEESDSEDGIDGGQLAAVEGLEGVVTYRIKCANCNTVLGLQDEKDIFHFFHVLPGEA</sequence>
<reference evidence="2 3" key="1">
    <citation type="journal article" date="2017" name="Int. J. Parasitol.">
        <title>The genome of the protozoan parasite Cystoisospora suis and a reverse vaccinology approach to identify vaccine candidates.</title>
        <authorList>
            <person name="Palmieri N."/>
            <person name="Shrestha A."/>
            <person name="Ruttkowski B."/>
            <person name="Beck T."/>
            <person name="Vogl C."/>
            <person name="Tomley F."/>
            <person name="Blake D.P."/>
            <person name="Joachim A."/>
        </authorList>
    </citation>
    <scope>NUCLEOTIDE SEQUENCE [LARGE SCALE GENOMIC DNA]</scope>
    <source>
        <strain evidence="2 3">Wien I</strain>
    </source>
</reference>
<evidence type="ECO:0000256" key="1">
    <source>
        <dbReference type="SAM" id="MobiDB-lite"/>
    </source>
</evidence>
<accession>A0A2C6KNY6</accession>
<feature type="region of interest" description="Disordered" evidence="1">
    <location>
        <begin position="264"/>
        <end position="310"/>
    </location>
</feature>
<feature type="compositionally biased region" description="Basic and acidic residues" evidence="1">
    <location>
        <begin position="190"/>
        <end position="201"/>
    </location>
</feature>
<dbReference type="Pfam" id="PF10238">
    <property type="entry name" value="Eapp_C"/>
    <property type="match status" value="2"/>
</dbReference>
<organism evidence="2 3">
    <name type="scientific">Cystoisospora suis</name>
    <dbReference type="NCBI Taxonomy" id="483139"/>
    <lineage>
        <taxon>Eukaryota</taxon>
        <taxon>Sar</taxon>
        <taxon>Alveolata</taxon>
        <taxon>Apicomplexa</taxon>
        <taxon>Conoidasida</taxon>
        <taxon>Coccidia</taxon>
        <taxon>Eucoccidiorida</taxon>
        <taxon>Eimeriorina</taxon>
        <taxon>Sarcocystidae</taxon>
        <taxon>Cystoisospora</taxon>
    </lineage>
</organism>
<evidence type="ECO:0000313" key="2">
    <source>
        <dbReference type="EMBL" id="PHJ22200.1"/>
    </source>
</evidence>
<evidence type="ECO:0000313" key="3">
    <source>
        <dbReference type="Proteomes" id="UP000221165"/>
    </source>
</evidence>
<feature type="region of interest" description="Disordered" evidence="1">
    <location>
        <begin position="179"/>
        <end position="201"/>
    </location>
</feature>
<feature type="compositionally biased region" description="Polar residues" evidence="1">
    <location>
        <begin position="424"/>
        <end position="439"/>
    </location>
</feature>
<feature type="compositionally biased region" description="Polar residues" evidence="1">
    <location>
        <begin position="269"/>
        <end position="278"/>
    </location>
</feature>
<dbReference type="Proteomes" id="UP000221165">
    <property type="component" value="Unassembled WGS sequence"/>
</dbReference>
<dbReference type="PANTHER" id="PTHR15967">
    <property type="entry name" value="E2F-ASSOCIATED PHOSPHOPROTEIN"/>
    <property type="match status" value="1"/>
</dbReference>
<dbReference type="EMBL" id="MIGC01001782">
    <property type="protein sequence ID" value="PHJ22200.1"/>
    <property type="molecule type" value="Genomic_DNA"/>
</dbReference>
<proteinExistence type="predicted"/>
<gene>
    <name evidence="2" type="ORF">CSUI_003951</name>
</gene>
<dbReference type="OrthoDB" id="333352at2759"/>
<feature type="compositionally biased region" description="Acidic residues" evidence="1">
    <location>
        <begin position="613"/>
        <end position="629"/>
    </location>
</feature>
<keyword evidence="3" id="KW-1185">Reference proteome</keyword>
<dbReference type="AlphaFoldDB" id="A0A2C6KNY6"/>
<feature type="compositionally biased region" description="Basic and acidic residues" evidence="1">
    <location>
        <begin position="229"/>
        <end position="244"/>
    </location>
</feature>
<feature type="compositionally biased region" description="Acidic residues" evidence="1">
    <location>
        <begin position="297"/>
        <end position="309"/>
    </location>
</feature>
<dbReference type="RefSeq" id="XP_067923877.1">
    <property type="nucleotide sequence ID" value="XM_068064146.1"/>
</dbReference>
<feature type="compositionally biased region" description="Basic and acidic residues" evidence="1">
    <location>
        <begin position="284"/>
        <end position="296"/>
    </location>
</feature>
<protein>
    <submittedName>
        <fullName evidence="2">E2f-associated phosphoprotein</fullName>
    </submittedName>
</protein>
<feature type="compositionally biased region" description="Basic and acidic residues" evidence="1">
    <location>
        <begin position="582"/>
        <end position="612"/>
    </location>
</feature>